<name>A0A1W2C6H1_9FIRM</name>
<organism evidence="1 2">
    <name type="scientific">Papillibacter cinnamivorans DSM 12816</name>
    <dbReference type="NCBI Taxonomy" id="1122930"/>
    <lineage>
        <taxon>Bacteria</taxon>
        <taxon>Bacillati</taxon>
        <taxon>Bacillota</taxon>
        <taxon>Clostridia</taxon>
        <taxon>Eubacteriales</taxon>
        <taxon>Oscillospiraceae</taxon>
        <taxon>Papillibacter</taxon>
    </lineage>
</organism>
<gene>
    <name evidence="1" type="ORF">SAMN02745168_2575</name>
</gene>
<keyword evidence="2" id="KW-1185">Reference proteome</keyword>
<evidence type="ECO:0000313" key="2">
    <source>
        <dbReference type="Proteomes" id="UP000192790"/>
    </source>
</evidence>
<reference evidence="1 2" key="1">
    <citation type="submission" date="2017-04" db="EMBL/GenBank/DDBJ databases">
        <authorList>
            <person name="Afonso C.L."/>
            <person name="Miller P.J."/>
            <person name="Scott M.A."/>
            <person name="Spackman E."/>
            <person name="Goraichik I."/>
            <person name="Dimitrov K.M."/>
            <person name="Suarez D.L."/>
            <person name="Swayne D.E."/>
        </authorList>
    </citation>
    <scope>NUCLEOTIDE SEQUENCE [LARGE SCALE GENOMIC DNA]</scope>
    <source>
        <strain evidence="1 2">DSM 12816</strain>
    </source>
</reference>
<accession>A0A1W2C6H1</accession>
<dbReference type="RefSeq" id="WP_084235248.1">
    <property type="nucleotide sequence ID" value="NZ_FWXW01000007.1"/>
</dbReference>
<sequence length="605" mass="66444">MAVIQAQEGALVRIDRFLGLNESPDGDTGLKPGEASVMRNFRVTREGNLQLRPGYKTVCTLSEGNPVRGLWQGFVNGTERLVAACGGQLWEIDCGTFEKTDLGILDDAPVFFFGFSEKLYIQNGSQYKVWDGETLEDVAGYVPVVLVSSDPAGGGTTLQQVNKLTGSKWQWFSSTSGSTVYHLAETGIDSVDEVRVDDEERTSGYSADLEAGTVTFSAAPGAGTNDVKIRWTKGTGDRETVLAQKFAETYNGSADTRVFLYGDGTNKAYYSGIEYETGLPTAEYFPDLNVLDVGDGNTALTSLVRHFNKLLAQKKGGGSYLVDFDFITLADGTQTAAFYTRAIDRDMGNDVPGGVRLVYNYPVSLQGNAAYRWGLIYTSGVQDERSAKRISDPVRRTMGELDLAAAVTFDDENSREYWIVSGDTALIWNYSGETDSGGYKNNLWYVYTGIPALCFAPSGQDLLFGSGSGALMRLSRDYRNDDGEEIDAKWESGSMDFGSDWMRKYTDELFLVMKPESGARITVGVQTERKSAYPEKTVSSGLASYVSADYAHWAYGTNRKPRTRRLKLMARKFTFCKLIFKSVSVSATNTVLACSLRAHRVGKVR</sequence>
<dbReference type="Proteomes" id="UP000192790">
    <property type="component" value="Unassembled WGS sequence"/>
</dbReference>
<dbReference type="AlphaFoldDB" id="A0A1W2C6H1"/>
<dbReference type="STRING" id="1122930.SAMN02745168_2575"/>
<dbReference type="EMBL" id="FWXW01000007">
    <property type="protein sequence ID" value="SMC80472.1"/>
    <property type="molecule type" value="Genomic_DNA"/>
</dbReference>
<protein>
    <submittedName>
        <fullName evidence="1">Uncharacterized protein</fullName>
    </submittedName>
</protein>
<proteinExistence type="predicted"/>
<dbReference type="OrthoDB" id="2619867at2"/>
<evidence type="ECO:0000313" key="1">
    <source>
        <dbReference type="EMBL" id="SMC80472.1"/>
    </source>
</evidence>